<dbReference type="PROSITE" id="PS51318">
    <property type="entry name" value="TAT"/>
    <property type="match status" value="1"/>
</dbReference>
<evidence type="ECO:0000313" key="2">
    <source>
        <dbReference type="Proteomes" id="UP000193587"/>
    </source>
</evidence>
<organism evidence="1 2">
    <name type="scientific">Halorubrum ezzemoulense DSM 17463</name>
    <dbReference type="NCBI Taxonomy" id="1121945"/>
    <lineage>
        <taxon>Archaea</taxon>
        <taxon>Methanobacteriati</taxon>
        <taxon>Methanobacteriota</taxon>
        <taxon>Stenosarchaea group</taxon>
        <taxon>Halobacteria</taxon>
        <taxon>Halobacteriales</taxon>
        <taxon>Haloferacaceae</taxon>
        <taxon>Halorubrum</taxon>
    </lineage>
</organism>
<sequence length="317" mass="32154">MSRSLTATRRATLAGLGAIVASGSVTSVAAAAEKDWTVEATETDSTLHDVVSANAGRFAVGGGGVLTAPAEEGWLTLRDGGPTGNGNNLYGASVTDDGERVWFVGASGAIGEYIPATDTLVDRSAPMDNTNNYNDVAVTGAAGEANVYVAGDSGKIYYSFENGATGTWDYVTPGSGSALPAIDFHAPRSGHAIDTNGRVFATDDGVTWNAIGIEDANVTFYGLDSDAPDDVAVSGGNGTLLTYDGANWTPDALGDADLVDIETDGEAGYVVGSGGVVQESTADDRIVLDTPTGENLNAVDVDGDAVVVGSSGTVLRR</sequence>
<gene>
    <name evidence="1" type="ORF">B9H04_03805</name>
</gene>
<proteinExistence type="predicted"/>
<dbReference type="AlphaFoldDB" id="A0A1X4HAA4"/>
<dbReference type="Proteomes" id="UP000193587">
    <property type="component" value="Unassembled WGS sequence"/>
</dbReference>
<reference evidence="1 2" key="1">
    <citation type="submission" date="2017-04" db="EMBL/GenBank/DDBJ databases">
        <title>MLSA of the genus Halorubrum.</title>
        <authorList>
            <person name="De La Haba R."/>
            <person name="Sanchez-Porro C."/>
            <person name="Infante-Dominguez C."/>
            <person name="Ventosa A."/>
        </authorList>
    </citation>
    <scope>NUCLEOTIDE SEQUENCE [LARGE SCALE GENOMIC DNA]</scope>
    <source>
        <strain evidence="1 2">DSM 17463</strain>
    </source>
</reference>
<name>A0A1X4HAA4_HALEZ</name>
<evidence type="ECO:0000313" key="1">
    <source>
        <dbReference type="EMBL" id="OSP10088.1"/>
    </source>
</evidence>
<dbReference type="eggNOG" id="arCOG09128">
    <property type="taxonomic scope" value="Archaea"/>
</dbReference>
<protein>
    <submittedName>
        <fullName evidence="1">Uncharacterized protein</fullName>
    </submittedName>
</protein>
<dbReference type="EMBL" id="NEDJ01000007">
    <property type="protein sequence ID" value="OSP10088.1"/>
    <property type="molecule type" value="Genomic_DNA"/>
</dbReference>
<accession>A0A1X4HAA4</accession>
<dbReference type="InterPro" id="IPR006311">
    <property type="entry name" value="TAT_signal"/>
</dbReference>
<comment type="caution">
    <text evidence="1">The sequence shown here is derived from an EMBL/GenBank/DDBJ whole genome shotgun (WGS) entry which is preliminary data.</text>
</comment>